<dbReference type="PROSITE" id="PS50199">
    <property type="entry name" value="ZF_RANBP2_2"/>
    <property type="match status" value="1"/>
</dbReference>
<feature type="compositionally biased region" description="Acidic residues" evidence="5">
    <location>
        <begin position="307"/>
        <end position="319"/>
    </location>
</feature>
<feature type="region of interest" description="Disordered" evidence="5">
    <location>
        <begin position="668"/>
        <end position="702"/>
    </location>
</feature>
<dbReference type="eggNOG" id="KOG4719">
    <property type="taxonomic scope" value="Eukaryota"/>
</dbReference>
<dbReference type="AlphaFoldDB" id="K1VF38"/>
<evidence type="ECO:0000259" key="6">
    <source>
        <dbReference type="PROSITE" id="PS50199"/>
    </source>
</evidence>
<feature type="region of interest" description="Disordered" evidence="5">
    <location>
        <begin position="802"/>
        <end position="829"/>
    </location>
</feature>
<dbReference type="InterPro" id="IPR001876">
    <property type="entry name" value="Znf_RanBP2"/>
</dbReference>
<feature type="compositionally biased region" description="Low complexity" evidence="5">
    <location>
        <begin position="1014"/>
        <end position="1048"/>
    </location>
</feature>
<dbReference type="Proteomes" id="UP000006757">
    <property type="component" value="Unassembled WGS sequence"/>
</dbReference>
<gene>
    <name evidence="7" type="ORF">A1Q2_06212</name>
</gene>
<dbReference type="GO" id="GO:0006281">
    <property type="term" value="P:DNA repair"/>
    <property type="evidence" value="ECO:0007669"/>
    <property type="project" value="TreeGrafter"/>
</dbReference>
<keyword evidence="1" id="KW-0479">Metal-binding</keyword>
<dbReference type="GO" id="GO:0005634">
    <property type="term" value="C:nucleus"/>
    <property type="evidence" value="ECO:0007669"/>
    <property type="project" value="TreeGrafter"/>
</dbReference>
<dbReference type="PANTHER" id="PTHR46622">
    <property type="entry name" value="DNA-DEPENDENT METALLOPROTEASE WSS1"/>
    <property type="match status" value="1"/>
</dbReference>
<feature type="compositionally biased region" description="Low complexity" evidence="5">
    <location>
        <begin position="536"/>
        <end position="545"/>
    </location>
</feature>
<feature type="region of interest" description="Disordered" evidence="5">
    <location>
        <begin position="288"/>
        <end position="384"/>
    </location>
</feature>
<keyword evidence="2 4" id="KW-0863">Zinc-finger</keyword>
<evidence type="ECO:0000313" key="7">
    <source>
        <dbReference type="EMBL" id="EKC99480.1"/>
    </source>
</evidence>
<evidence type="ECO:0000256" key="1">
    <source>
        <dbReference type="ARBA" id="ARBA00022723"/>
    </source>
</evidence>
<feature type="domain" description="RanBP2-type" evidence="6">
    <location>
        <begin position="901"/>
        <end position="932"/>
    </location>
</feature>
<feature type="region of interest" description="Disordered" evidence="5">
    <location>
        <begin position="427"/>
        <end position="594"/>
    </location>
</feature>
<accession>K1VF38</accession>
<dbReference type="OrthoDB" id="79830at2759"/>
<dbReference type="STRING" id="1220162.K1VF38"/>
<feature type="region of interest" description="Disordered" evidence="5">
    <location>
        <begin position="201"/>
        <end position="240"/>
    </location>
</feature>
<dbReference type="InParanoid" id="K1VF38"/>
<evidence type="ECO:0000256" key="3">
    <source>
        <dbReference type="ARBA" id="ARBA00022833"/>
    </source>
</evidence>
<feature type="compositionally biased region" description="Basic and acidic residues" evidence="5">
    <location>
        <begin position="1"/>
        <end position="14"/>
    </location>
</feature>
<proteinExistence type="predicted"/>
<dbReference type="InterPro" id="IPR053000">
    <property type="entry name" value="WSS1-like_metalloprotease"/>
</dbReference>
<feature type="compositionally biased region" description="Low complexity" evidence="5">
    <location>
        <begin position="329"/>
        <end position="354"/>
    </location>
</feature>
<dbReference type="HOGENOM" id="CLU_281894_0_0_1"/>
<evidence type="ECO:0000256" key="5">
    <source>
        <dbReference type="SAM" id="MobiDB-lite"/>
    </source>
</evidence>
<dbReference type="GO" id="GO:0008237">
    <property type="term" value="F:metallopeptidase activity"/>
    <property type="evidence" value="ECO:0007669"/>
    <property type="project" value="TreeGrafter"/>
</dbReference>
<feature type="compositionally biased region" description="Polar residues" evidence="5">
    <location>
        <begin position="668"/>
        <end position="690"/>
    </location>
</feature>
<feature type="region of interest" description="Disordered" evidence="5">
    <location>
        <begin position="120"/>
        <end position="149"/>
    </location>
</feature>
<feature type="compositionally biased region" description="Basic and acidic residues" evidence="5">
    <location>
        <begin position="368"/>
        <end position="381"/>
    </location>
</feature>
<evidence type="ECO:0000256" key="4">
    <source>
        <dbReference type="PROSITE-ProRule" id="PRU00322"/>
    </source>
</evidence>
<feature type="region of interest" description="Disordered" evidence="5">
    <location>
        <begin position="998"/>
        <end position="1084"/>
    </location>
</feature>
<evidence type="ECO:0000313" key="8">
    <source>
        <dbReference type="Proteomes" id="UP000006757"/>
    </source>
</evidence>
<dbReference type="OMA" id="CDLCMLK"/>
<feature type="region of interest" description="Disordered" evidence="5">
    <location>
        <begin position="733"/>
        <end position="753"/>
    </location>
</feature>
<dbReference type="SMART" id="SM00547">
    <property type="entry name" value="ZnF_RBZ"/>
    <property type="match status" value="6"/>
</dbReference>
<reference evidence="7 8" key="1">
    <citation type="journal article" date="2012" name="Eukaryot. Cell">
        <title>Genome sequence of the Trichosporon asahii environmental strain CBS 8904.</title>
        <authorList>
            <person name="Yang R.Y."/>
            <person name="Li H.T."/>
            <person name="Zhu H."/>
            <person name="Zhou G.P."/>
            <person name="Wang M."/>
            <person name="Wang L."/>
        </authorList>
    </citation>
    <scope>NUCLEOTIDE SEQUENCE [LARGE SCALE GENOMIC DNA]</scope>
    <source>
        <strain evidence="7 8">CBS 8904</strain>
    </source>
</reference>
<dbReference type="GO" id="GO:0008270">
    <property type="term" value="F:zinc ion binding"/>
    <property type="evidence" value="ECO:0007669"/>
    <property type="project" value="UniProtKB-KW"/>
</dbReference>
<feature type="region of interest" description="Disordered" evidence="5">
    <location>
        <begin position="1"/>
        <end position="37"/>
    </location>
</feature>
<comment type="caution">
    <text evidence="7">The sequence shown here is derived from an EMBL/GenBank/DDBJ whole genome shotgun (WGS) entry which is preliminary data.</text>
</comment>
<feature type="region of interest" description="Disordered" evidence="5">
    <location>
        <begin position="49"/>
        <end position="77"/>
    </location>
</feature>
<feature type="compositionally biased region" description="Polar residues" evidence="5">
    <location>
        <begin position="554"/>
        <end position="569"/>
    </location>
</feature>
<dbReference type="Pfam" id="PF00641">
    <property type="entry name" value="Zn_ribbon_RanBP"/>
    <property type="match status" value="6"/>
</dbReference>
<keyword evidence="3" id="KW-0862">Zinc</keyword>
<dbReference type="EMBL" id="AMBO01000371">
    <property type="protein sequence ID" value="EKC99480.1"/>
    <property type="molecule type" value="Genomic_DNA"/>
</dbReference>
<evidence type="ECO:0000256" key="2">
    <source>
        <dbReference type="ARBA" id="ARBA00022771"/>
    </source>
</evidence>
<sequence length="1110" mass="114436">MNRSSSRKDLRAERLAASPYSRQEKTLRRPHSTSRLGSSFSSLVNFVTNPFRKGDDEDKSISGSEDEWNGEPPSAMRGQDVFSLAAAAGRRGEDFEARAEVWRQGKGALRASRSVSVTHTSWGGLGLDAGEKYRPPLPSRAVDATPSARIQTTRIAESDFTPPTKSSPGTASSAALRAFLNAKGDEPLQPSDLRVIETLTEGLRKESRPTGGWSAGTHASEHNEQNMTPRRSLAGGSVSTPGSVFSLGSAPLPPKSGAGAARKVTYLGPGMSSRRLYGKPRVPFKPLFNFDAPKDQMAGKKRKTDVPDVEVVDLDEEQASGDKGKSKESSPSGSSDSPGLSAAASVAAAFNASARRPSPLSRTMVPSPERDFVKEGKKRTADTLQELYESDIAPMEPSKPQILFNPYEASAPSLPSEPLNSSIRRSASGMRMSLRSSTPSRGAAKEIERLKGSTRKLTTLEMVSGFKPTASTASATPEREEREEVEELFATPQATPGPSKAAPAVSDVAQEAPKSIPVIKPSMIEEPEPFKPLPTPSLSSSTLRSSRAKPDTPKSFTAPETSVTDSILSSAKPKPAPVFKPEPVKLAPPTSEINVPSNVPAAPAIRSPSNSFNPAAIFLSAKDSALDIEKSALPFFTFTMPIVRPGPSDVVKEEARKRPREEFTFVGQKSSLPLSRLTPPTKTAPLLQSTPEVPEPSAPSKSAAADASWTCDLCMLKNPASATEKCTICEAPKPGAKAAAPSGPPAPPSVPSGAFSFGAKPAAPAPKLIADGEWTCDTCMLKNPGSASEKCTICEAPKPGAKAAAPSGPPAPPSVPSGGFSFGAKPPSTSAPKLITDGDWTCDTCMLKNPGSAKEKCTICEAPKPGAKAATPSGPPAPPSVPSGGFSFGAKPAAPAAPAAKSGSEWTCDTCMLKNPASATEKCTICEAPRPGATPAAPAGPPAAPSVPSGGFGGFSFGAKPAAPSAAPAGGDSWTCDTCMLKNPASATEKCTICEAPKPGAKAAAPSGPPAPPAGGFSFGASSGGPPAPPSGGFSFGGKPVSAPSTSSGSGGFTPTGLPTPPAGGFSFGAKATQPSFEKPKGEGTWTCSTCMLQNPASATEQCTICEAKR</sequence>
<organism evidence="7 8">
    <name type="scientific">Trichosporon asahii var. asahii (strain CBS 8904)</name>
    <name type="common">Yeast</name>
    <dbReference type="NCBI Taxonomy" id="1220162"/>
    <lineage>
        <taxon>Eukaryota</taxon>
        <taxon>Fungi</taxon>
        <taxon>Dikarya</taxon>
        <taxon>Basidiomycota</taxon>
        <taxon>Agaricomycotina</taxon>
        <taxon>Tremellomycetes</taxon>
        <taxon>Trichosporonales</taxon>
        <taxon>Trichosporonaceae</taxon>
        <taxon>Trichosporon</taxon>
    </lineage>
</organism>
<name>K1VF38_TRIAC</name>
<keyword evidence="8" id="KW-1185">Reference proteome</keyword>
<dbReference type="Gene3D" id="4.10.1060.10">
    <property type="entry name" value="Zinc finger, RanBP2-type"/>
    <property type="match status" value="6"/>
</dbReference>
<protein>
    <recommendedName>
        <fullName evidence="6">RanBP2-type domain-containing protein</fullName>
    </recommendedName>
</protein>
<dbReference type="PANTHER" id="PTHR46622:SF1">
    <property type="entry name" value="DNA-DEPENDENT METALLOPROTEASE WSS1"/>
    <property type="match status" value="1"/>
</dbReference>